<keyword evidence="2" id="KW-1185">Reference proteome</keyword>
<organism evidence="1 2">
    <name type="scientific">Bodo saltans</name>
    <name type="common">Flagellated protozoan</name>
    <dbReference type="NCBI Taxonomy" id="75058"/>
    <lineage>
        <taxon>Eukaryota</taxon>
        <taxon>Discoba</taxon>
        <taxon>Euglenozoa</taxon>
        <taxon>Kinetoplastea</taxon>
        <taxon>Metakinetoplastina</taxon>
        <taxon>Eubodonida</taxon>
        <taxon>Bodonidae</taxon>
        <taxon>Bodo</taxon>
    </lineage>
</organism>
<dbReference type="VEuPathDB" id="TriTrypDB:BSAL_77125"/>
<accession>A0A0S4IZ61</accession>
<evidence type="ECO:0000313" key="1">
    <source>
        <dbReference type="EMBL" id="CUG29648.1"/>
    </source>
</evidence>
<sequence length="1258" mass="132190">MLLSVLFSQYTTLEDLSCVMLRIVSRVIITTLCQCALWNLVPTIAYAAPTLILIPCEPSMTNLTTTLTSHTHYVIQDCSLEHLPTTSSTDGASMPAVHRFLAVLGASTNQTLSNVQITVEGGNVLPLIRIAAPPSDFDSTLFAVYNVTLELSSVRVVWPASMAPNVVDTIFAVVNVYSRGVSLTVRDCHWDMNFPTSPLTTSNPVLFWLGSPLLLNSPTSSSTATTSRGVRIELINSNITVVSNATSTPSDLVLFEMLTAQAIDNISIVMSASSVSITAMMWQERQTLTVVSLRYRTTLNPNLQNLANVSGLTVAVLNKSNVTLFGLLPPQESLLVNRSRAAVLNVDVGSSHSSVSLSGPSNQFHVSLIRSIVRPCVTFIEADRTFYVAVVVFDGESHSHVLMSCRNATIVLRSAIKAFVLSLESVTISHANMMLTDSSVDVEVSPGAGGPQGKITACVSIAANTATTSASEIDSLFVQAERLQYRVVAAADGGISLGVGCLLVFCAGSISQLIAKVSHVEMESVASGSTLSSMSISAGLSAVVVAATITVISVSGNGTLSTIVVTACSLYVEQRYFIPAGSISQFTASSISVMYIPGGMSMGTISIERCTVTLMNVSDGVGLATATTRAAPSSSSGSWDGSFVSIIGTFSQAAAVNLLPSFEAVIIMEMIDSSVGTLTAPSILSALAVNITNASVVVRTSSWSPTAMATVLSSLSISVFALTETTLQQGVVVQIINFTLAGFQEEDHSEDDTVLRATTCNDGQTRGDITTSSFAPIIGIFGICILGSNSTIMVSHARGIRGPMLAAYTSTQNPAVLTIHANSTLLFDDVFSGGLTSEGSLFGKTSSSSAGATFTIHMLTVDDVVNSVAAAMLKAGVFLSASALCGFGYLVGADTTVVAPSPSRSNVTLHCNVWSPLPLSTLVLASSQRLPINAVTTVAAGGSIRSYGKLDDWDSSCPFPHANISHTMKSVSVATNEVIVSFLFPPPSVRSASSVVVGITISVGSLVGVGSYAGAIHGIQAAMLVIRVQTLCADSEDDADGGASSNSALTPDDLCCDLGTSPTQLTLPDYGGVYLGGVLGNCAVVVTSTVMRFAAGKTVHHVVGLLNVRAHLQQTFFSKLLRRLQALAPPSGPVTLSWTRTCSSCARRCRCALPSFQTSLRLSTLVLSRGGFCHCFFCLGRVRSLGCAGGDGVSSSPFVELNQRRILRHLQRMQNRGEFANAPSAVMGAHFRRLERHMHGCSRKQRNLHLAVACTSRS</sequence>
<gene>
    <name evidence="1" type="ORF">BSAL_77125</name>
</gene>
<dbReference type="EMBL" id="CYKH01000739">
    <property type="protein sequence ID" value="CUG29648.1"/>
    <property type="molecule type" value="Genomic_DNA"/>
</dbReference>
<reference evidence="2" key="1">
    <citation type="submission" date="2015-09" db="EMBL/GenBank/DDBJ databases">
        <authorList>
            <consortium name="Pathogen Informatics"/>
        </authorList>
    </citation>
    <scope>NUCLEOTIDE SEQUENCE [LARGE SCALE GENOMIC DNA]</scope>
    <source>
        <strain evidence="2">Lake Konstanz</strain>
    </source>
</reference>
<dbReference type="AlphaFoldDB" id="A0A0S4IZ61"/>
<name>A0A0S4IZ61_BODSA</name>
<proteinExistence type="predicted"/>
<evidence type="ECO:0000313" key="2">
    <source>
        <dbReference type="Proteomes" id="UP000051952"/>
    </source>
</evidence>
<dbReference type="Proteomes" id="UP000051952">
    <property type="component" value="Unassembled WGS sequence"/>
</dbReference>
<protein>
    <submittedName>
        <fullName evidence="1">Uncharacterized protein</fullName>
    </submittedName>
</protein>